<accession>A0A392P597</accession>
<proteinExistence type="predicted"/>
<evidence type="ECO:0000313" key="2">
    <source>
        <dbReference type="Proteomes" id="UP000265520"/>
    </source>
</evidence>
<dbReference type="Proteomes" id="UP000265520">
    <property type="component" value="Unassembled WGS sequence"/>
</dbReference>
<evidence type="ECO:0000313" key="1">
    <source>
        <dbReference type="EMBL" id="MCI06914.1"/>
    </source>
</evidence>
<reference evidence="1 2" key="1">
    <citation type="journal article" date="2018" name="Front. Plant Sci.">
        <title>Red Clover (Trifolium pratense) and Zigzag Clover (T. medium) - A Picture of Genomic Similarities and Differences.</title>
        <authorList>
            <person name="Dluhosova J."/>
            <person name="Istvanek J."/>
            <person name="Nedelnik J."/>
            <person name="Repkova J."/>
        </authorList>
    </citation>
    <scope>NUCLEOTIDE SEQUENCE [LARGE SCALE GENOMIC DNA]</scope>
    <source>
        <strain evidence="2">cv. 10/8</strain>
        <tissue evidence="1">Leaf</tissue>
    </source>
</reference>
<dbReference type="AlphaFoldDB" id="A0A392P597"/>
<comment type="caution">
    <text evidence="1">The sequence shown here is derived from an EMBL/GenBank/DDBJ whole genome shotgun (WGS) entry which is preliminary data.</text>
</comment>
<name>A0A392P597_9FABA</name>
<keyword evidence="2" id="KW-1185">Reference proteome</keyword>
<dbReference type="EMBL" id="LXQA010063492">
    <property type="protein sequence ID" value="MCI06914.1"/>
    <property type="molecule type" value="Genomic_DNA"/>
</dbReference>
<protein>
    <submittedName>
        <fullName evidence="1">Uncharacterized protein</fullName>
    </submittedName>
</protein>
<organism evidence="1 2">
    <name type="scientific">Trifolium medium</name>
    <dbReference type="NCBI Taxonomy" id="97028"/>
    <lineage>
        <taxon>Eukaryota</taxon>
        <taxon>Viridiplantae</taxon>
        <taxon>Streptophyta</taxon>
        <taxon>Embryophyta</taxon>
        <taxon>Tracheophyta</taxon>
        <taxon>Spermatophyta</taxon>
        <taxon>Magnoliopsida</taxon>
        <taxon>eudicotyledons</taxon>
        <taxon>Gunneridae</taxon>
        <taxon>Pentapetalae</taxon>
        <taxon>rosids</taxon>
        <taxon>fabids</taxon>
        <taxon>Fabales</taxon>
        <taxon>Fabaceae</taxon>
        <taxon>Papilionoideae</taxon>
        <taxon>50 kb inversion clade</taxon>
        <taxon>NPAAA clade</taxon>
        <taxon>Hologalegina</taxon>
        <taxon>IRL clade</taxon>
        <taxon>Trifolieae</taxon>
        <taxon>Trifolium</taxon>
    </lineage>
</organism>
<sequence length="44" mass="5172">MEDSNSDKHQILTSIRSYKVQTLKSIRSCRLQMLEESDFGKVRL</sequence>